<evidence type="ECO:0000256" key="1">
    <source>
        <dbReference type="SAM" id="MobiDB-lite"/>
    </source>
</evidence>
<feature type="compositionally biased region" description="Low complexity" evidence="1">
    <location>
        <begin position="20"/>
        <end position="32"/>
    </location>
</feature>
<feature type="region of interest" description="Disordered" evidence="1">
    <location>
        <begin position="71"/>
        <end position="92"/>
    </location>
</feature>
<proteinExistence type="predicted"/>
<name>A0A367FCP2_9ACTN</name>
<comment type="caution">
    <text evidence="2">The sequence shown here is derived from an EMBL/GenBank/DDBJ whole genome shotgun (WGS) entry which is preliminary data.</text>
</comment>
<dbReference type="AlphaFoldDB" id="A0A367FCP2"/>
<evidence type="ECO:0000313" key="2">
    <source>
        <dbReference type="EMBL" id="RCG27689.1"/>
    </source>
</evidence>
<feature type="compositionally biased region" description="Basic residues" evidence="1">
    <location>
        <begin position="43"/>
        <end position="52"/>
    </location>
</feature>
<keyword evidence="3" id="KW-1185">Reference proteome</keyword>
<gene>
    <name evidence="2" type="ORF">DTL70_05055</name>
</gene>
<feature type="compositionally biased region" description="Pro residues" evidence="1">
    <location>
        <begin position="1"/>
        <end position="19"/>
    </location>
</feature>
<protein>
    <submittedName>
        <fullName evidence="2">Uncharacterized protein</fullName>
    </submittedName>
</protein>
<feature type="region of interest" description="Disordered" evidence="1">
    <location>
        <begin position="1"/>
        <end position="52"/>
    </location>
</feature>
<sequence length="119" mass="12666">MPVPARPSAPVPARGPPCRSPGGPGPARTPGRGPWGPPPRRGGTQRRRRHVRVRGGGVAVCRYTKWCRGTRLPGPRTVAPSRTVAGTGGLSSRRGCARALCRGRSDGARYRAARPRRFA</sequence>
<reference evidence="2 3" key="1">
    <citation type="submission" date="2018-06" db="EMBL/GenBank/DDBJ databases">
        <title>Streptomyces reniochalinae sp. nov. and Streptomyces diacarnus sp. nov. from marine sponges.</title>
        <authorList>
            <person name="Li L."/>
        </authorList>
    </citation>
    <scope>NUCLEOTIDE SEQUENCE [LARGE SCALE GENOMIC DNA]</scope>
    <source>
        <strain evidence="2 3">LHW51701</strain>
    </source>
</reference>
<organism evidence="2 3">
    <name type="scientific">Streptomyces diacarni</name>
    <dbReference type="NCBI Taxonomy" id="2800381"/>
    <lineage>
        <taxon>Bacteria</taxon>
        <taxon>Bacillati</taxon>
        <taxon>Actinomycetota</taxon>
        <taxon>Actinomycetes</taxon>
        <taxon>Kitasatosporales</taxon>
        <taxon>Streptomycetaceae</taxon>
        <taxon>Streptomyces</taxon>
    </lineage>
</organism>
<dbReference type="EMBL" id="QOIN01000028">
    <property type="protein sequence ID" value="RCG27689.1"/>
    <property type="molecule type" value="Genomic_DNA"/>
</dbReference>
<accession>A0A367FCP2</accession>
<evidence type="ECO:0000313" key="3">
    <source>
        <dbReference type="Proteomes" id="UP000252914"/>
    </source>
</evidence>
<dbReference type="Proteomes" id="UP000252914">
    <property type="component" value="Unassembled WGS sequence"/>
</dbReference>